<evidence type="ECO:0000256" key="1">
    <source>
        <dbReference type="SAM" id="MobiDB-lite"/>
    </source>
</evidence>
<comment type="caution">
    <text evidence="2">The sequence shown here is derived from an EMBL/GenBank/DDBJ whole genome shotgun (WGS) entry which is preliminary data.</text>
</comment>
<name>A0AAD4BW18_BOLED</name>
<accession>A0AAD4BW18</accession>
<keyword evidence="3" id="KW-1185">Reference proteome</keyword>
<dbReference type="Proteomes" id="UP001194468">
    <property type="component" value="Unassembled WGS sequence"/>
</dbReference>
<dbReference type="EMBL" id="WHUW01000010">
    <property type="protein sequence ID" value="KAF8441514.1"/>
    <property type="molecule type" value="Genomic_DNA"/>
</dbReference>
<feature type="compositionally biased region" description="Basic residues" evidence="1">
    <location>
        <begin position="1"/>
        <end position="11"/>
    </location>
</feature>
<dbReference type="AlphaFoldDB" id="A0AAD4BW18"/>
<proteinExistence type="predicted"/>
<reference evidence="2" key="1">
    <citation type="submission" date="2019-10" db="EMBL/GenBank/DDBJ databases">
        <authorList>
            <consortium name="DOE Joint Genome Institute"/>
            <person name="Kuo A."/>
            <person name="Miyauchi S."/>
            <person name="Kiss E."/>
            <person name="Drula E."/>
            <person name="Kohler A."/>
            <person name="Sanchez-Garcia M."/>
            <person name="Andreopoulos B."/>
            <person name="Barry K.W."/>
            <person name="Bonito G."/>
            <person name="Buee M."/>
            <person name="Carver A."/>
            <person name="Chen C."/>
            <person name="Cichocki N."/>
            <person name="Clum A."/>
            <person name="Culley D."/>
            <person name="Crous P.W."/>
            <person name="Fauchery L."/>
            <person name="Girlanda M."/>
            <person name="Hayes R."/>
            <person name="Keri Z."/>
            <person name="LaButti K."/>
            <person name="Lipzen A."/>
            <person name="Lombard V."/>
            <person name="Magnuson J."/>
            <person name="Maillard F."/>
            <person name="Morin E."/>
            <person name="Murat C."/>
            <person name="Nolan M."/>
            <person name="Ohm R."/>
            <person name="Pangilinan J."/>
            <person name="Pereira M."/>
            <person name="Perotto S."/>
            <person name="Peter M."/>
            <person name="Riley R."/>
            <person name="Sitrit Y."/>
            <person name="Stielow B."/>
            <person name="Szollosi G."/>
            <person name="Zifcakova L."/>
            <person name="Stursova M."/>
            <person name="Spatafora J.W."/>
            <person name="Tedersoo L."/>
            <person name="Vaario L.-M."/>
            <person name="Yamada A."/>
            <person name="Yan M."/>
            <person name="Wang P."/>
            <person name="Xu J."/>
            <person name="Bruns T."/>
            <person name="Baldrian P."/>
            <person name="Vilgalys R."/>
            <person name="Henrissat B."/>
            <person name="Grigoriev I.V."/>
            <person name="Hibbett D."/>
            <person name="Nagy L.G."/>
            <person name="Martin F.M."/>
        </authorList>
    </citation>
    <scope>NUCLEOTIDE SEQUENCE</scope>
    <source>
        <strain evidence="2">BED1</strain>
    </source>
</reference>
<feature type="region of interest" description="Disordered" evidence="1">
    <location>
        <begin position="1"/>
        <end position="28"/>
    </location>
</feature>
<protein>
    <submittedName>
        <fullName evidence="2">Uncharacterized protein</fullName>
    </submittedName>
</protein>
<evidence type="ECO:0000313" key="2">
    <source>
        <dbReference type="EMBL" id="KAF8441514.1"/>
    </source>
</evidence>
<feature type="compositionally biased region" description="Low complexity" evidence="1">
    <location>
        <begin position="124"/>
        <end position="134"/>
    </location>
</feature>
<sequence>MLSNFKKRFHSSPRPEQQPFLADTDTPNTECPNNVVAQQQWDTAMTETVYVAGCTCPLCVMRSDVADPASRNHACRSLPSFRSVMEVLYPPSYLGTPSPLPGPPSYSLNDSIREDDTEVSPLISSAPASQSHSPPQDPSLTGVPSQGTPLNIEPSPPCLDNDIPEEPLPSYTRFDQRRPRFPNASDILGPYPPMSVICRSVR</sequence>
<reference evidence="2" key="2">
    <citation type="journal article" date="2020" name="Nat. Commun.">
        <title>Large-scale genome sequencing of mycorrhizal fungi provides insights into the early evolution of symbiotic traits.</title>
        <authorList>
            <person name="Miyauchi S."/>
            <person name="Kiss E."/>
            <person name="Kuo A."/>
            <person name="Drula E."/>
            <person name="Kohler A."/>
            <person name="Sanchez-Garcia M."/>
            <person name="Morin E."/>
            <person name="Andreopoulos B."/>
            <person name="Barry K.W."/>
            <person name="Bonito G."/>
            <person name="Buee M."/>
            <person name="Carver A."/>
            <person name="Chen C."/>
            <person name="Cichocki N."/>
            <person name="Clum A."/>
            <person name="Culley D."/>
            <person name="Crous P.W."/>
            <person name="Fauchery L."/>
            <person name="Girlanda M."/>
            <person name="Hayes R.D."/>
            <person name="Keri Z."/>
            <person name="LaButti K."/>
            <person name="Lipzen A."/>
            <person name="Lombard V."/>
            <person name="Magnuson J."/>
            <person name="Maillard F."/>
            <person name="Murat C."/>
            <person name="Nolan M."/>
            <person name="Ohm R.A."/>
            <person name="Pangilinan J."/>
            <person name="Pereira M.F."/>
            <person name="Perotto S."/>
            <person name="Peter M."/>
            <person name="Pfister S."/>
            <person name="Riley R."/>
            <person name="Sitrit Y."/>
            <person name="Stielow J.B."/>
            <person name="Szollosi G."/>
            <person name="Zifcakova L."/>
            <person name="Stursova M."/>
            <person name="Spatafora J.W."/>
            <person name="Tedersoo L."/>
            <person name="Vaario L.M."/>
            <person name="Yamada A."/>
            <person name="Yan M."/>
            <person name="Wang P."/>
            <person name="Xu J."/>
            <person name="Bruns T."/>
            <person name="Baldrian P."/>
            <person name="Vilgalys R."/>
            <person name="Dunand C."/>
            <person name="Henrissat B."/>
            <person name="Grigoriev I.V."/>
            <person name="Hibbett D."/>
            <person name="Nagy L.G."/>
            <person name="Martin F.M."/>
        </authorList>
    </citation>
    <scope>NUCLEOTIDE SEQUENCE</scope>
    <source>
        <strain evidence="2">BED1</strain>
    </source>
</reference>
<gene>
    <name evidence="2" type="ORF">L210DRAFT_3537395</name>
</gene>
<organism evidence="2 3">
    <name type="scientific">Boletus edulis BED1</name>
    <dbReference type="NCBI Taxonomy" id="1328754"/>
    <lineage>
        <taxon>Eukaryota</taxon>
        <taxon>Fungi</taxon>
        <taxon>Dikarya</taxon>
        <taxon>Basidiomycota</taxon>
        <taxon>Agaricomycotina</taxon>
        <taxon>Agaricomycetes</taxon>
        <taxon>Agaricomycetidae</taxon>
        <taxon>Boletales</taxon>
        <taxon>Boletineae</taxon>
        <taxon>Boletaceae</taxon>
        <taxon>Boletoideae</taxon>
        <taxon>Boletus</taxon>
    </lineage>
</organism>
<feature type="region of interest" description="Disordered" evidence="1">
    <location>
        <begin position="95"/>
        <end position="189"/>
    </location>
</feature>
<evidence type="ECO:0000313" key="3">
    <source>
        <dbReference type="Proteomes" id="UP001194468"/>
    </source>
</evidence>